<dbReference type="Proteomes" id="UP000187406">
    <property type="component" value="Unassembled WGS sequence"/>
</dbReference>
<feature type="domain" description="ECM29 ARM-like repeats" evidence="7">
    <location>
        <begin position="606"/>
        <end position="734"/>
    </location>
</feature>
<evidence type="ECO:0000259" key="7">
    <source>
        <dbReference type="Pfam" id="PF23702"/>
    </source>
</evidence>
<dbReference type="GO" id="GO:0036503">
    <property type="term" value="P:ERAD pathway"/>
    <property type="evidence" value="ECO:0007669"/>
    <property type="project" value="TreeGrafter"/>
</dbReference>
<dbReference type="InParanoid" id="A0A1Q3BFU1"/>
<organism evidence="9 10">
    <name type="scientific">Cephalotus follicularis</name>
    <name type="common">Albany pitcher plant</name>
    <dbReference type="NCBI Taxonomy" id="3775"/>
    <lineage>
        <taxon>Eukaryota</taxon>
        <taxon>Viridiplantae</taxon>
        <taxon>Streptophyta</taxon>
        <taxon>Embryophyta</taxon>
        <taxon>Tracheophyta</taxon>
        <taxon>Spermatophyta</taxon>
        <taxon>Magnoliopsida</taxon>
        <taxon>eudicotyledons</taxon>
        <taxon>Gunneridae</taxon>
        <taxon>Pentapetalae</taxon>
        <taxon>rosids</taxon>
        <taxon>fabids</taxon>
        <taxon>Oxalidales</taxon>
        <taxon>Cephalotaceae</taxon>
        <taxon>Cephalotus</taxon>
    </lineage>
</organism>
<keyword evidence="5" id="KW-1133">Transmembrane helix</keyword>
<dbReference type="GO" id="GO:0005634">
    <property type="term" value="C:nucleus"/>
    <property type="evidence" value="ECO:0007669"/>
    <property type="project" value="TreeGrafter"/>
</dbReference>
<dbReference type="OrthoDB" id="16066at2759"/>
<protein>
    <submittedName>
        <fullName evidence="9">Ecm29 domain-containing protein</fullName>
    </submittedName>
</protein>
<evidence type="ECO:0000313" key="9">
    <source>
        <dbReference type="EMBL" id="GAV66897.1"/>
    </source>
</evidence>
<dbReference type="InterPro" id="IPR024372">
    <property type="entry name" value="Ecm29_N"/>
</dbReference>
<dbReference type="PANTHER" id="PTHR23346:SF19">
    <property type="entry name" value="PROTEASOME ADAPTER AND SCAFFOLD PROTEIN ECM29"/>
    <property type="match status" value="1"/>
</dbReference>
<comment type="subcellular location">
    <subcellularLocation>
        <location evidence="1">Cytoplasm</location>
    </subcellularLocation>
</comment>
<dbReference type="GO" id="GO:0005737">
    <property type="term" value="C:cytoplasm"/>
    <property type="evidence" value="ECO:0007669"/>
    <property type="project" value="UniProtKB-SubCell"/>
</dbReference>
<evidence type="ECO:0000256" key="4">
    <source>
        <dbReference type="ARBA" id="ARBA00022942"/>
    </source>
</evidence>
<dbReference type="GO" id="GO:0043248">
    <property type="term" value="P:proteasome assembly"/>
    <property type="evidence" value="ECO:0007669"/>
    <property type="project" value="InterPro"/>
</dbReference>
<dbReference type="SUPFAM" id="SSF48371">
    <property type="entry name" value="ARM repeat"/>
    <property type="match status" value="2"/>
</dbReference>
<comment type="caution">
    <text evidence="9">The sequence shown here is derived from an EMBL/GenBank/DDBJ whole genome shotgun (WGS) entry which is preliminary data.</text>
</comment>
<dbReference type="InterPro" id="IPR055444">
    <property type="entry name" value="ARM_ECM29"/>
</dbReference>
<dbReference type="PANTHER" id="PTHR23346">
    <property type="entry name" value="TRANSLATIONAL ACTIVATOR GCN1-RELATED"/>
    <property type="match status" value="1"/>
</dbReference>
<feature type="domain" description="Proteasome adapter and scaffold protein ECM29 HEAT-repeat" evidence="8">
    <location>
        <begin position="1203"/>
        <end position="1362"/>
    </location>
</feature>
<dbReference type="GO" id="GO:0000502">
    <property type="term" value="C:proteasome complex"/>
    <property type="evidence" value="ECO:0007669"/>
    <property type="project" value="UniProtKB-KW"/>
</dbReference>
<evidence type="ECO:0000256" key="5">
    <source>
        <dbReference type="SAM" id="Phobius"/>
    </source>
</evidence>
<dbReference type="InterPro" id="IPR016024">
    <property type="entry name" value="ARM-type_fold"/>
</dbReference>
<dbReference type="EMBL" id="BDDD01000507">
    <property type="protein sequence ID" value="GAV66897.1"/>
    <property type="molecule type" value="Genomic_DNA"/>
</dbReference>
<keyword evidence="2" id="KW-0963">Cytoplasm</keyword>
<feature type="transmembrane region" description="Helical" evidence="5">
    <location>
        <begin position="269"/>
        <end position="289"/>
    </location>
</feature>
<dbReference type="Pfam" id="PF24492">
    <property type="entry name" value="HEAT_ECM29"/>
    <property type="match status" value="1"/>
</dbReference>
<keyword evidence="3" id="KW-0677">Repeat</keyword>
<dbReference type="Gene3D" id="1.25.10.10">
    <property type="entry name" value="Leucine-rich Repeat Variant"/>
    <property type="match status" value="2"/>
</dbReference>
<feature type="domain" description="Proteasome component Ecm29 N-terminal" evidence="6">
    <location>
        <begin position="23"/>
        <end position="192"/>
    </location>
</feature>
<name>A0A1Q3BFU1_CEPFO</name>
<feature type="domain" description="Proteasome component Ecm29 N-terminal" evidence="6">
    <location>
        <begin position="300"/>
        <end position="480"/>
    </location>
</feature>
<dbReference type="Pfam" id="PF13001">
    <property type="entry name" value="ECM29_N"/>
    <property type="match status" value="2"/>
</dbReference>
<evidence type="ECO:0000313" key="10">
    <source>
        <dbReference type="Proteomes" id="UP000187406"/>
    </source>
</evidence>
<proteinExistence type="predicted"/>
<gene>
    <name evidence="9" type="ORF">CFOL_v3_10407</name>
</gene>
<evidence type="ECO:0000259" key="8">
    <source>
        <dbReference type="Pfam" id="PF24492"/>
    </source>
</evidence>
<dbReference type="InterPro" id="IPR055443">
    <property type="entry name" value="HEAT_ECM29"/>
</dbReference>
<evidence type="ECO:0000256" key="1">
    <source>
        <dbReference type="ARBA" id="ARBA00004496"/>
    </source>
</evidence>
<dbReference type="FunCoup" id="A0A1Q3BFU1">
    <property type="interactions" value="3202"/>
</dbReference>
<dbReference type="Pfam" id="PF23702">
    <property type="entry name" value="ARM_ECM29"/>
    <property type="match status" value="1"/>
</dbReference>
<dbReference type="GO" id="GO:0060090">
    <property type="term" value="F:molecular adaptor activity"/>
    <property type="evidence" value="ECO:0007669"/>
    <property type="project" value="InterPro"/>
</dbReference>
<reference evidence="10" key="1">
    <citation type="submission" date="2016-04" db="EMBL/GenBank/DDBJ databases">
        <title>Cephalotus genome sequencing.</title>
        <authorList>
            <person name="Fukushima K."/>
            <person name="Hasebe M."/>
            <person name="Fang X."/>
        </authorList>
    </citation>
    <scope>NUCLEOTIDE SEQUENCE [LARGE SCALE GENOMIC DNA]</scope>
    <source>
        <strain evidence="10">cv. St1</strain>
    </source>
</reference>
<evidence type="ECO:0000256" key="3">
    <source>
        <dbReference type="ARBA" id="ARBA00022737"/>
    </source>
</evidence>
<keyword evidence="5" id="KW-0472">Membrane</keyword>
<evidence type="ECO:0000259" key="6">
    <source>
        <dbReference type="Pfam" id="PF13001"/>
    </source>
</evidence>
<accession>A0A1Q3BFU1</accession>
<keyword evidence="5" id="KW-0812">Transmembrane</keyword>
<feature type="transmembrane region" description="Helical" evidence="5">
    <location>
        <begin position="199"/>
        <end position="228"/>
    </location>
</feature>
<keyword evidence="10" id="KW-1185">Reference proteome</keyword>
<dbReference type="InterPro" id="IPR011989">
    <property type="entry name" value="ARM-like"/>
</dbReference>
<evidence type="ECO:0000256" key="2">
    <source>
        <dbReference type="ARBA" id="ARBA00022490"/>
    </source>
</evidence>
<dbReference type="STRING" id="3775.A0A1Q3BFU1"/>
<sequence length="1760" mass="194783">MAESSSSTAAITPKSDEETIEMLDRMLTRLALCDDSKLQALLSMLLPITIISLSSNSTSVLEILSHVNKRVKHQPEIGMPLQDLWQMYSKADATPMVKNFCIVYIEMAFERASIKEKENKAPVLVANISKLPHQHQEIILRIATKVIGECHASQVDDEIAAMYRLMSGPQDRELFIEFCLQTILYQPLSQRSGTRFICYASIIFGGILLLQSLLITHCMTILLLLFLFSMSVTYFNRQNIFGETAMHRHLTLSIVCDVASKRKKVKNPYILASFFLLCKFLKLLAAFLIKNFIAFFGLLKFCNLIGSGTTSRLKQLGMEFTVWVFKHAKIDQLKLMGPVILNGILKLLDGYSNSESDAIARDTKTHSFQEIGLLAQRLPQLFRDKIDLAVRLFDALKEESPSLRFIIQEATNSLAVAYKGAPPSVLMNLETLLLNNSQAVLFSSPFFNREQSEVRFCAVRWTTSIFDLQHCPSRFICMLGAADFNLDIRELALEGLLLANDEGRRISQNLDIKYPNLGSMLEYILRQQPKLIDSTEMRDHKLLFPSKMYVAMIKFLLMCFESELEQTNSSGRSSEFLSSVETLCLLLEHAMAFEASVELHAIASKALITIGSHFQEVIASHYAQRILWLKQLLNHVDLDTHESAARLLGIASSSLSASSLCSLISELVASISGPHKLRFEGKHGALCALGYVTANSMSRTAAVSYMISSQKNMGIKPQIITSIVNSEIATLTSIAMQALGHIGLRVPLSAPVSDTSSVEILVALQEKLRKLLSGDDIKAIQKIVLSIGHICSKETSSSHLNIALDLIFGLSRSKVEDILFAAGEALAFLWGGVPVTADVILKTNYTSLSMTSNFLMGDVGLSMSKIICNGKSEDYEHCHAMIRDEIRRKLFDVLLYSNRKEERCACGHHPTIQQMLPEIQEAFSHLLGEQNELTQELASQGMSIVYELGDASMKRNLVDALVTTFTGSGKRKRAIKLVEDSEVFQEGAIGESLSGGKLSTYKELCGLANEMGQPDLIYKFMDLANYQASLNSKRGAAFGFSKIAKQAGDALKPHLRSLIPRLVRYQYDPDKNVQDAMAHIWKSLVSDGKRTIDEHLDLIIEDLVVQCGSRLWRSREASCLALTDIIQGRRFEQVRSLVLAFLWPWNIKSVKIVSLTEVTDASHAMGIVLPFLLSEGILSKVDSIRKASIAVVMKLAKGAGIALRPYLSDLVCCMLESLSSLEDQGLNYVEMHAANVGIQTEKLEHLRISIAKGSPMWETLDLCVNIVDTGSLDLLVPRLAHLVRSGVGLNTRVGVANFINILVQKVGVDIKPYTSMQLRLLFPVVIEEKSAAAKCAFASACAMVLKYAAPSQAQKLIEDTAALHIGDRNAQTSCAILLKSYSSVASDVLSGYHAVIIPVIFISRFDDDKHVSGLFEELWEENTSTERVTLQLYLGETVSLICESITSSSWANKKKANISICKLSEVLGESLSCSHHVLLKSLMKEIPGRLWEGKDALLYAIGTLCTACHKAISAEDPASPNVILSLVSSACTKKVKKYSEAAFSCLEQVIKAFGNPEFFSSIFPLLYDMCNSAALNKSAQVSLATDAAKTDDVEPVSVPLDKILECMMSCIRVALVNDILDQENNLMHVFSVSLSPGFPWTVKLSAFSAIKELCSRVSNWLDDSQGTPLQGSIISIVKVLFHSVSPKVLECIITVKIAQVHIAASECLLEIMKLYRRISEVHLIDAGFEGELLHQYEVEKNEAAKSLLRKCINIFQNLED</sequence>
<keyword evidence="4" id="KW-0647">Proteasome</keyword>